<proteinExistence type="predicted"/>
<name>A0A093XVZ8_TALMA</name>
<sequence length="149" mass="17362">MNSAFSDVEDHSQDTPRICDAWVLGAAQWILWNGQQLFKLVNWREELGTSSALVERHRDENGNPIPKKHCWDDWKRGFEQVVSSGAYGEECVNVSKEIYLFPLQITYILMSMFACGIQYQAELHREIAELREKQKESSKTERTETDNDY</sequence>
<organism evidence="1">
    <name type="scientific">Talaromyces marneffei PM1</name>
    <dbReference type="NCBI Taxonomy" id="1077442"/>
    <lineage>
        <taxon>Eukaryota</taxon>
        <taxon>Fungi</taxon>
        <taxon>Dikarya</taxon>
        <taxon>Ascomycota</taxon>
        <taxon>Pezizomycotina</taxon>
        <taxon>Eurotiomycetes</taxon>
        <taxon>Eurotiomycetidae</taxon>
        <taxon>Eurotiales</taxon>
        <taxon>Trichocomaceae</taxon>
        <taxon>Talaromyces</taxon>
        <taxon>Talaromyces sect. Talaromyces</taxon>
    </lineage>
</organism>
<dbReference type="AlphaFoldDB" id="A0A093XVZ8"/>
<accession>A0A093XVZ8</accession>
<dbReference type="HOGENOM" id="CLU_1855960_0_0_1"/>
<evidence type="ECO:0000313" key="1">
    <source>
        <dbReference type="EMBL" id="KFX49438.1"/>
    </source>
</evidence>
<gene>
    <name evidence="1" type="ORF">GQ26_0090920</name>
</gene>
<reference evidence="1" key="1">
    <citation type="journal article" date="2014" name="PLoS Genet.">
        <title>Signature Gene Expression Reveals Novel Clues to the Molecular Mechanisms of Dimorphic Transition in Penicillium marneffei.</title>
        <authorList>
            <person name="Yang E."/>
            <person name="Wang G."/>
            <person name="Cai J."/>
            <person name="Woo P.C."/>
            <person name="Lau S.K."/>
            <person name="Yuen K.-Y."/>
            <person name="Chow W.-N."/>
            <person name="Lin X."/>
        </authorList>
    </citation>
    <scope>NUCLEOTIDE SEQUENCE [LARGE SCALE GENOMIC DNA]</scope>
    <source>
        <strain evidence="1">PM1</strain>
    </source>
</reference>
<protein>
    <submittedName>
        <fullName evidence="1">Uncharacterized protein</fullName>
    </submittedName>
</protein>
<comment type="caution">
    <text evidence="1">The sequence shown here is derived from an EMBL/GenBank/DDBJ whole genome shotgun (WGS) entry which is preliminary data.</text>
</comment>
<dbReference type="EMBL" id="JPOX01000009">
    <property type="protein sequence ID" value="KFX49438.1"/>
    <property type="molecule type" value="Genomic_DNA"/>
</dbReference>